<dbReference type="RefSeq" id="WP_183390835.1">
    <property type="nucleotide sequence ID" value="NZ_JACHVY010000001.1"/>
</dbReference>
<evidence type="ECO:0000256" key="1">
    <source>
        <dbReference type="SAM" id="MobiDB-lite"/>
    </source>
</evidence>
<organism evidence="2 3">
    <name type="scientific">Kineococcus radiotolerans</name>
    <dbReference type="NCBI Taxonomy" id="131568"/>
    <lineage>
        <taxon>Bacteria</taxon>
        <taxon>Bacillati</taxon>
        <taxon>Actinomycetota</taxon>
        <taxon>Actinomycetes</taxon>
        <taxon>Kineosporiales</taxon>
        <taxon>Kineosporiaceae</taxon>
        <taxon>Kineococcus</taxon>
    </lineage>
</organism>
<evidence type="ECO:0000313" key="2">
    <source>
        <dbReference type="EMBL" id="MBB2900705.1"/>
    </source>
</evidence>
<dbReference type="Proteomes" id="UP000533269">
    <property type="component" value="Unassembled WGS sequence"/>
</dbReference>
<reference evidence="2 3" key="1">
    <citation type="submission" date="2020-08" db="EMBL/GenBank/DDBJ databases">
        <title>The Agave Microbiome: Exploring the role of microbial communities in plant adaptations to desert environments.</title>
        <authorList>
            <person name="Partida-Martinez L.P."/>
        </authorList>
    </citation>
    <scope>NUCLEOTIDE SEQUENCE [LARGE SCALE GENOMIC DNA]</scope>
    <source>
        <strain evidence="2 3">AS2.23</strain>
    </source>
</reference>
<name>A0A7W4XX20_KINRA</name>
<comment type="caution">
    <text evidence="2">The sequence shown here is derived from an EMBL/GenBank/DDBJ whole genome shotgun (WGS) entry which is preliminary data.</text>
</comment>
<reference evidence="2 3" key="2">
    <citation type="submission" date="2020-08" db="EMBL/GenBank/DDBJ databases">
        <authorList>
            <person name="Partida-Martinez L."/>
            <person name="Huntemann M."/>
            <person name="Clum A."/>
            <person name="Wang J."/>
            <person name="Palaniappan K."/>
            <person name="Ritter S."/>
            <person name="Chen I.-M."/>
            <person name="Stamatis D."/>
            <person name="Reddy T."/>
            <person name="O'Malley R."/>
            <person name="Daum C."/>
            <person name="Shapiro N."/>
            <person name="Ivanova N."/>
            <person name="Kyrpides N."/>
            <person name="Woyke T."/>
        </authorList>
    </citation>
    <scope>NUCLEOTIDE SEQUENCE [LARGE SCALE GENOMIC DNA]</scope>
    <source>
        <strain evidence="2 3">AS2.23</strain>
    </source>
</reference>
<proteinExistence type="predicted"/>
<gene>
    <name evidence="2" type="ORF">FHR75_001493</name>
</gene>
<dbReference type="EMBL" id="JACHVY010000001">
    <property type="protein sequence ID" value="MBB2900705.1"/>
    <property type="molecule type" value="Genomic_DNA"/>
</dbReference>
<dbReference type="AlphaFoldDB" id="A0A7W4XX20"/>
<accession>A0A7W4XX20</accession>
<sequence>MRATSGDESPPGRAVPHDVPPPSGAAVRGLVRPEATQWLREIAAVVGPQRTLLAWSRAALATSLHGTALTPDQLETMGNRLLEDADDPALRVAVRSCLLRLRVWRTLERTGGGVR</sequence>
<evidence type="ECO:0000313" key="3">
    <source>
        <dbReference type="Proteomes" id="UP000533269"/>
    </source>
</evidence>
<feature type="region of interest" description="Disordered" evidence="1">
    <location>
        <begin position="1"/>
        <end position="27"/>
    </location>
</feature>
<protein>
    <submittedName>
        <fullName evidence="2">Uncharacterized protein</fullName>
    </submittedName>
</protein>